<dbReference type="EMBL" id="JJMN01000063">
    <property type="protein sequence ID" value="KDO13702.1"/>
    <property type="molecule type" value="Genomic_DNA"/>
</dbReference>
<reference evidence="3 5" key="2">
    <citation type="journal article" date="2015" name="Genome Biol. Evol.">
        <title>The Dynamics of Genetic Interactions between Vibrio metoecus and Vibrio cholerae, Two Close Relatives Co-Occurring in the Environment.</title>
        <authorList>
            <person name="Orata F.D."/>
            <person name="Kirchberger P.C."/>
            <person name="Meheust R."/>
            <person name="Barlow E.J."/>
            <person name="Tarr C.L."/>
            <person name="Boucher Y."/>
        </authorList>
    </citation>
    <scope>NUCLEOTIDE SEQUENCE [LARGE SCALE GENOMIC DNA]</scope>
    <source>
        <strain evidence="3 5">YB5B04</strain>
    </source>
</reference>
<comment type="caution">
    <text evidence="3">The sequence shown here is derived from an EMBL/GenBank/DDBJ whole genome shotgun (WGS) entry which is preliminary data.</text>
</comment>
<proteinExistence type="predicted"/>
<keyword evidence="1" id="KW-0732">Signal</keyword>
<dbReference type="EMBL" id="LBGP01000001">
    <property type="protein sequence ID" value="KQB04509.1"/>
    <property type="molecule type" value="Genomic_DNA"/>
</dbReference>
<evidence type="ECO:0000313" key="5">
    <source>
        <dbReference type="Proteomes" id="UP000050491"/>
    </source>
</evidence>
<dbReference type="PATRIC" id="fig|1481663.12.peg.2107"/>
<name>A0A067BG18_VIBMT</name>
<dbReference type="RefSeq" id="WP_055029596.1">
    <property type="nucleotide sequence ID" value="NZ_CP046819.1"/>
</dbReference>
<dbReference type="Proteomes" id="UP000027331">
    <property type="component" value="Unassembled WGS sequence"/>
</dbReference>
<evidence type="ECO:0000313" key="2">
    <source>
        <dbReference type="EMBL" id="KDO13702.1"/>
    </source>
</evidence>
<organism evidence="3 5">
    <name type="scientific">Vibrio metoecus</name>
    <dbReference type="NCBI Taxonomy" id="1481663"/>
    <lineage>
        <taxon>Bacteria</taxon>
        <taxon>Pseudomonadati</taxon>
        <taxon>Pseudomonadota</taxon>
        <taxon>Gammaproteobacteria</taxon>
        <taxon>Vibrionales</taxon>
        <taxon>Vibrionaceae</taxon>
        <taxon>Vibrio</taxon>
    </lineage>
</organism>
<keyword evidence="4" id="KW-1185">Reference proteome</keyword>
<accession>A0A067BG18</accession>
<gene>
    <name evidence="2" type="ORF">DP83_11755</name>
    <name evidence="3" type="ORF">XV92_00465</name>
</gene>
<reference evidence="2 4" key="1">
    <citation type="submission" date="2014-04" db="EMBL/GenBank/DDBJ databases">
        <title>Vibrio metecus sp. nov., a close relative of Vibrio cholerae isolated from coastal brackish ponds and clinical specimens.</title>
        <authorList>
            <person name="Kirchberger P.C."/>
            <person name="Turnsek M."/>
            <person name="Hunt D.E."/>
            <person name="Haley B.J."/>
            <person name="Colwell R."/>
            <person name="Polz M.F."/>
            <person name="Tarr C.L."/>
            <person name="Boucher Y."/>
        </authorList>
    </citation>
    <scope>NUCLEOTIDE SEQUENCE [LARGE SCALE GENOMIC DNA]</scope>
    <source>
        <strain evidence="2">OP3H</strain>
        <strain evidence="4">PPCK-2014</strain>
    </source>
</reference>
<evidence type="ECO:0000313" key="3">
    <source>
        <dbReference type="EMBL" id="KQB04509.1"/>
    </source>
</evidence>
<evidence type="ECO:0000313" key="4">
    <source>
        <dbReference type="Proteomes" id="UP000027331"/>
    </source>
</evidence>
<sequence>MFQTAASLLSFILLCAASLLHNADTPFSSASHFDNQLQHQTHHTVAKLAMLPTRLQGHRLLLSCEPEEKEESPLSSLPNAAYDSIRFALSQSIHIDNVALLNRTTLTYARKAWLFTNLYSRYAHA</sequence>
<dbReference type="AlphaFoldDB" id="A0A067BG18"/>
<feature type="signal peptide" evidence="1">
    <location>
        <begin position="1"/>
        <end position="23"/>
    </location>
</feature>
<dbReference type="Proteomes" id="UP000050491">
    <property type="component" value="Unassembled WGS sequence"/>
</dbReference>
<protein>
    <submittedName>
        <fullName evidence="3">Uncharacterized protein</fullName>
    </submittedName>
</protein>
<evidence type="ECO:0000256" key="1">
    <source>
        <dbReference type="SAM" id="SignalP"/>
    </source>
</evidence>
<dbReference type="OrthoDB" id="9985236at2"/>
<feature type="chain" id="PRO_5009741255" evidence="1">
    <location>
        <begin position="24"/>
        <end position="125"/>
    </location>
</feature>